<feature type="signal peptide" evidence="4">
    <location>
        <begin position="1"/>
        <end position="20"/>
    </location>
</feature>
<keyword evidence="3" id="KW-0472">Membrane</keyword>
<evidence type="ECO:0000259" key="5">
    <source>
        <dbReference type="PROSITE" id="PS50835"/>
    </source>
</evidence>
<dbReference type="GO" id="GO:0098632">
    <property type="term" value="F:cell-cell adhesion mediator activity"/>
    <property type="evidence" value="ECO:0007669"/>
    <property type="project" value="TreeGrafter"/>
</dbReference>
<dbReference type="PANTHER" id="PTHR10075:SF100">
    <property type="entry name" value="FASCICLIN-2"/>
    <property type="match status" value="1"/>
</dbReference>
<dbReference type="InterPro" id="IPR013151">
    <property type="entry name" value="Immunoglobulin_dom"/>
</dbReference>
<organism evidence="6 7">
    <name type="scientific">Lymnaea stagnalis</name>
    <name type="common">Great pond snail</name>
    <name type="synonym">Helix stagnalis</name>
    <dbReference type="NCBI Taxonomy" id="6523"/>
    <lineage>
        <taxon>Eukaryota</taxon>
        <taxon>Metazoa</taxon>
        <taxon>Spiralia</taxon>
        <taxon>Lophotrochozoa</taxon>
        <taxon>Mollusca</taxon>
        <taxon>Gastropoda</taxon>
        <taxon>Heterobranchia</taxon>
        <taxon>Euthyneura</taxon>
        <taxon>Panpulmonata</taxon>
        <taxon>Hygrophila</taxon>
        <taxon>Lymnaeoidea</taxon>
        <taxon>Lymnaeidae</taxon>
        <taxon>Lymnaea</taxon>
    </lineage>
</organism>
<evidence type="ECO:0000256" key="4">
    <source>
        <dbReference type="SAM" id="SignalP"/>
    </source>
</evidence>
<dbReference type="SMART" id="SM00409">
    <property type="entry name" value="IG"/>
    <property type="match status" value="5"/>
</dbReference>
<feature type="transmembrane region" description="Helical" evidence="3">
    <location>
        <begin position="767"/>
        <end position="788"/>
    </location>
</feature>
<dbReference type="GO" id="GO:0007156">
    <property type="term" value="P:homophilic cell adhesion via plasma membrane adhesion molecules"/>
    <property type="evidence" value="ECO:0007669"/>
    <property type="project" value="TreeGrafter"/>
</dbReference>
<feature type="domain" description="Ig-like" evidence="5">
    <location>
        <begin position="377"/>
        <end position="473"/>
    </location>
</feature>
<dbReference type="EMBL" id="CAXITT010000582">
    <property type="protein sequence ID" value="CAL1543889.1"/>
    <property type="molecule type" value="Genomic_DNA"/>
</dbReference>
<feature type="domain" description="Ig-like" evidence="5">
    <location>
        <begin position="666"/>
        <end position="758"/>
    </location>
</feature>
<dbReference type="Proteomes" id="UP001497497">
    <property type="component" value="Unassembled WGS sequence"/>
</dbReference>
<keyword evidence="1" id="KW-0393">Immunoglobulin domain</keyword>
<dbReference type="InterPro" id="IPR007110">
    <property type="entry name" value="Ig-like_dom"/>
</dbReference>
<evidence type="ECO:0000256" key="3">
    <source>
        <dbReference type="SAM" id="Phobius"/>
    </source>
</evidence>
<dbReference type="InterPro" id="IPR036179">
    <property type="entry name" value="Ig-like_dom_sf"/>
</dbReference>
<dbReference type="InterPro" id="IPR013106">
    <property type="entry name" value="Ig_V-set"/>
</dbReference>
<keyword evidence="4" id="KW-0732">Signal</keyword>
<feature type="compositionally biased region" description="Acidic residues" evidence="2">
    <location>
        <begin position="798"/>
        <end position="809"/>
    </location>
</feature>
<dbReference type="InterPro" id="IPR013783">
    <property type="entry name" value="Ig-like_fold"/>
</dbReference>
<comment type="caution">
    <text evidence="6">The sequence shown here is derived from an EMBL/GenBank/DDBJ whole genome shotgun (WGS) entry which is preliminary data.</text>
</comment>
<evidence type="ECO:0000256" key="1">
    <source>
        <dbReference type="ARBA" id="ARBA00023319"/>
    </source>
</evidence>
<dbReference type="GO" id="GO:0005886">
    <property type="term" value="C:plasma membrane"/>
    <property type="evidence" value="ECO:0007669"/>
    <property type="project" value="TreeGrafter"/>
</dbReference>
<name>A0AAV2IAY4_LYMST</name>
<evidence type="ECO:0000313" key="7">
    <source>
        <dbReference type="Proteomes" id="UP001497497"/>
    </source>
</evidence>
<gene>
    <name evidence="6" type="ORF">GSLYS_00017402001</name>
</gene>
<dbReference type="Gene3D" id="2.60.40.10">
    <property type="entry name" value="Immunoglobulins"/>
    <property type="match status" value="5"/>
</dbReference>
<proteinExistence type="predicted"/>
<dbReference type="GO" id="GO:0007411">
    <property type="term" value="P:axon guidance"/>
    <property type="evidence" value="ECO:0007669"/>
    <property type="project" value="TreeGrafter"/>
</dbReference>
<feature type="domain" description="Ig-like" evidence="5">
    <location>
        <begin position="192"/>
        <end position="277"/>
    </location>
</feature>
<dbReference type="GO" id="GO:0030424">
    <property type="term" value="C:axon"/>
    <property type="evidence" value="ECO:0007669"/>
    <property type="project" value="TreeGrafter"/>
</dbReference>
<accession>A0AAV2IAY4</accession>
<dbReference type="AlphaFoldDB" id="A0AAV2IAY4"/>
<keyword evidence="3" id="KW-1133">Transmembrane helix</keyword>
<reference evidence="6 7" key="1">
    <citation type="submission" date="2024-04" db="EMBL/GenBank/DDBJ databases">
        <authorList>
            <consortium name="Genoscope - CEA"/>
            <person name="William W."/>
        </authorList>
    </citation>
    <scope>NUCLEOTIDE SEQUENCE [LARGE SCALE GENOMIC DNA]</scope>
</reference>
<dbReference type="PROSITE" id="PS50835">
    <property type="entry name" value="IG_LIKE"/>
    <property type="match status" value="4"/>
</dbReference>
<dbReference type="SUPFAM" id="SSF48726">
    <property type="entry name" value="Immunoglobulin"/>
    <property type="match status" value="5"/>
</dbReference>
<keyword evidence="3" id="KW-0812">Transmembrane</keyword>
<dbReference type="Gene3D" id="2.10.50.10">
    <property type="entry name" value="Tumor Necrosis Factor Receptor, subunit A, domain 2"/>
    <property type="match status" value="1"/>
</dbReference>
<dbReference type="CDD" id="cd00096">
    <property type="entry name" value="Ig"/>
    <property type="match status" value="2"/>
</dbReference>
<evidence type="ECO:0000313" key="6">
    <source>
        <dbReference type="EMBL" id="CAL1543889.1"/>
    </source>
</evidence>
<feature type="region of interest" description="Disordered" evidence="2">
    <location>
        <begin position="794"/>
        <end position="829"/>
    </location>
</feature>
<dbReference type="GO" id="GO:0070593">
    <property type="term" value="P:dendrite self-avoidance"/>
    <property type="evidence" value="ECO:0007669"/>
    <property type="project" value="TreeGrafter"/>
</dbReference>
<dbReference type="InterPro" id="IPR003598">
    <property type="entry name" value="Ig_sub2"/>
</dbReference>
<dbReference type="PROSITE" id="PS51257">
    <property type="entry name" value="PROKAR_LIPOPROTEIN"/>
    <property type="match status" value="1"/>
</dbReference>
<dbReference type="InterPro" id="IPR003599">
    <property type="entry name" value="Ig_sub"/>
</dbReference>
<sequence>MQLKMNACILIVCLFQVSLGACPVGEKLDDGGRCAKTCPEGTYVNTTNGCSECPSGYFMNQTEHTRTECNKCRWINPHHEANSIVLQNCTARSDLIFRCRGNYYIETVHSDVSEVTCSECIICSSWNLSEILPCNGVDDALCCGGEDMVAHTDAQGRRTCVQGTTTTAGTPSTISAAVRVRPVTESGFQITPEGPVLIVKANTGQEIVCNIRTSDTSTNVKWFPESILGTTRLEKVEVDVDNKYLFQTTIIFTNFEAQHKGNYTCKLTGDNFAESLSIFLDFISETKSEALFSFGNKTAELSCFIDHKYSSVVWLQNTTLISELKDKDRFVAQNSTLIINNPEHADGNKYIARFTLDVAPQNKPEIYDCEVKYFASPLVKDIEKSKNLIQHENLELQCQVLGYPPAAVTWYKDNDPLNATGSDRVLLFPLKGYKNAHLKIKNVDFNDAGDYKCEASSDHFNDSSAKVETVRVKESGFQITPKGPELIVKANNRQELVCNIRTSDTSTKVKWLPESIVSTIRLEKTEVDVDNKYLFQSTIIFTNFEAQHEGNYTCELSGDNFAESLTIFLDFITETKSEPLFGFGNKTAELSCTIDHKYSSVVWLQNTTLISELKDKDRFVAQNTTLIINNPERTDGNKYIARFTLDVAPHNKPETYDCEVEFFASPLVKDFEKSKNLIQEDNLELQCQVLGYPPAVVTWYKDNEPLNATGSDRVLLFPLKGYKNAHLKIKNVDFNDAGDYKCEAFSDHFNDSSAKEVTVRVKDKLAALWPFLGIVGEVVVLCTIIFIYEKRRNKQAEQEENNAQEADEGTPDKKDGLRHRNTVSNNTTA</sequence>
<feature type="chain" id="PRO_5043886760" description="Ig-like domain-containing protein" evidence="4">
    <location>
        <begin position="21"/>
        <end position="829"/>
    </location>
</feature>
<dbReference type="Pfam" id="PF13927">
    <property type="entry name" value="Ig_3"/>
    <property type="match status" value="2"/>
</dbReference>
<protein>
    <recommendedName>
        <fullName evidence="5">Ig-like domain-containing protein</fullName>
    </recommendedName>
</protein>
<dbReference type="Pfam" id="PF00047">
    <property type="entry name" value="ig"/>
    <property type="match status" value="1"/>
</dbReference>
<evidence type="ECO:0000256" key="2">
    <source>
        <dbReference type="SAM" id="MobiDB-lite"/>
    </source>
</evidence>
<dbReference type="SMART" id="SM00406">
    <property type="entry name" value="IGv"/>
    <property type="match status" value="2"/>
</dbReference>
<keyword evidence="7" id="KW-1185">Reference proteome</keyword>
<dbReference type="SMART" id="SM00408">
    <property type="entry name" value="IGc2"/>
    <property type="match status" value="2"/>
</dbReference>
<dbReference type="PANTHER" id="PTHR10075">
    <property type="entry name" value="BASIGIN RELATED"/>
    <property type="match status" value="1"/>
</dbReference>
<feature type="domain" description="Ig-like" evidence="5">
    <location>
        <begin position="481"/>
        <end position="566"/>
    </location>
</feature>